<feature type="domain" description="ABC transporter" evidence="11">
    <location>
        <begin position="6"/>
        <end position="247"/>
    </location>
</feature>
<dbReference type="Pfam" id="PF00005">
    <property type="entry name" value="ABC_tran"/>
    <property type="match status" value="2"/>
</dbReference>
<dbReference type="SMART" id="SM00382">
    <property type="entry name" value="AAA"/>
    <property type="match status" value="2"/>
</dbReference>
<evidence type="ECO:0000256" key="10">
    <source>
        <dbReference type="ARBA" id="ARBA00025157"/>
    </source>
</evidence>
<dbReference type="NCBIfam" id="NF010167">
    <property type="entry name" value="PRK13648.1"/>
    <property type="match status" value="2"/>
</dbReference>
<comment type="subcellular location">
    <subcellularLocation>
        <location evidence="1">Cell membrane</location>
        <topology evidence="1">Peripheral membrane protein</topology>
    </subcellularLocation>
</comment>
<sequence length="581" mass="62031">MPRPLIAVNNLTFQYESQAEPTLRGISLTIAEGEKVAVVGRSGCGKSTLINVLNSLAFTHFDGRVVEGSVSVAGLDPSSANLVDVSRRVGTVLQDSSAQFVGLTVAEDIAFSLENQMVPQHLMGDAVHKSARRVGIADHLSAAPQDLSGGQKQRVAMAGVLVDDVDILLFDEPLAMLDPASGRATIELIDTLSQDGKTVLIVEHRLEEVLHRPVDRIILMDGGKIVADLPPDAMVSSGLLEANGIRPPLHVAALRYAGIDVTPDMRPSNVDRTVLDDDAVARLASFAACGAGEAEPVHARKAVDVVDVSVNYKRGGDLPDVQVLEHLSTSIAQGSMIGIVGSNGAGKSTLARAIAGFIAPTAGTIMIGGEDAAQWSLAQQGERVGFVLQEPGQMLSSSFIREEIELGLRARGMAEVDIAERADNAMKVCGLWPFRSWPISALSHGQKKRVTIAVMLALGPQILILDEPTAGQDFRHYTEFMDFLTELNKSGTTVILITHDMHLALDYTERILVISDGMIIADAPPSAVLTDPDVTARADLVTTGLYTLAERYGLAAQALVRRFLEVDRREREAVTDGGLRG</sequence>
<dbReference type="SUPFAM" id="SSF52540">
    <property type="entry name" value="P-loop containing nucleoside triphosphate hydrolases"/>
    <property type="match status" value="2"/>
</dbReference>
<evidence type="ECO:0000256" key="2">
    <source>
        <dbReference type="ARBA" id="ARBA00005417"/>
    </source>
</evidence>
<accession>A0A3Q9GLI3</accession>
<keyword evidence="5" id="KW-0677">Repeat</keyword>
<organism evidence="12 13">
    <name type="scientific">Trueperella pyogenes</name>
    <dbReference type="NCBI Taxonomy" id="1661"/>
    <lineage>
        <taxon>Bacteria</taxon>
        <taxon>Bacillati</taxon>
        <taxon>Actinomycetota</taxon>
        <taxon>Actinomycetes</taxon>
        <taxon>Actinomycetales</taxon>
        <taxon>Actinomycetaceae</taxon>
        <taxon>Trueperella</taxon>
    </lineage>
</organism>
<dbReference type="InterPro" id="IPR003593">
    <property type="entry name" value="AAA+_ATPase"/>
</dbReference>
<dbReference type="PROSITE" id="PS00211">
    <property type="entry name" value="ABC_TRANSPORTER_1"/>
    <property type="match status" value="2"/>
</dbReference>
<keyword evidence="6" id="KW-0547">Nucleotide-binding</keyword>
<comment type="similarity">
    <text evidence="2">Belongs to the ABC transporter superfamily.</text>
</comment>
<dbReference type="InterPro" id="IPR027417">
    <property type="entry name" value="P-loop_NTPase"/>
</dbReference>
<dbReference type="RefSeq" id="WP_126919999.1">
    <property type="nucleotide sequence ID" value="NZ_CP033905.1"/>
</dbReference>
<dbReference type="Proteomes" id="UP000275951">
    <property type="component" value="Chromosome"/>
</dbReference>
<evidence type="ECO:0000256" key="9">
    <source>
        <dbReference type="ARBA" id="ARBA00023136"/>
    </source>
</evidence>
<dbReference type="PROSITE" id="PS50893">
    <property type="entry name" value="ABC_TRANSPORTER_2"/>
    <property type="match status" value="2"/>
</dbReference>
<evidence type="ECO:0000256" key="1">
    <source>
        <dbReference type="ARBA" id="ARBA00004202"/>
    </source>
</evidence>
<dbReference type="Gene3D" id="3.40.50.300">
    <property type="entry name" value="P-loop containing nucleotide triphosphate hydrolases"/>
    <property type="match status" value="2"/>
</dbReference>
<proteinExistence type="inferred from homology"/>
<evidence type="ECO:0000313" key="13">
    <source>
        <dbReference type="Proteomes" id="UP000275951"/>
    </source>
</evidence>
<comment type="function">
    <text evidence="10">Probably part of an ABC transporter complex. Responsible for energy coupling to the transport system.</text>
</comment>
<reference evidence="12 13" key="1">
    <citation type="submission" date="2018-11" db="EMBL/GenBank/DDBJ databases">
        <title>Multidrug-resistant genes are associated with an 42-kb island TGI1 carrying a complex class 1 integron in a Trueperella pyogenes.</title>
        <authorList>
            <person name="Dong W."/>
        </authorList>
    </citation>
    <scope>NUCLEOTIDE SEQUENCE [LARGE SCALE GENOMIC DNA]</scope>
    <source>
        <strain evidence="12 13">TP4</strain>
    </source>
</reference>
<dbReference type="InterPro" id="IPR003439">
    <property type="entry name" value="ABC_transporter-like_ATP-bd"/>
</dbReference>
<dbReference type="EMBL" id="CP033905">
    <property type="protein sequence ID" value="AZR06553.1"/>
    <property type="molecule type" value="Genomic_DNA"/>
</dbReference>
<dbReference type="PANTHER" id="PTHR43553">
    <property type="entry name" value="HEAVY METAL TRANSPORTER"/>
    <property type="match status" value="1"/>
</dbReference>
<dbReference type="InterPro" id="IPR017871">
    <property type="entry name" value="ABC_transporter-like_CS"/>
</dbReference>
<dbReference type="InterPro" id="IPR050095">
    <property type="entry name" value="ECF_ABC_transporter_ATP-bd"/>
</dbReference>
<keyword evidence="3" id="KW-0813">Transport</keyword>
<keyword evidence="4" id="KW-1003">Cell membrane</keyword>
<evidence type="ECO:0000259" key="11">
    <source>
        <dbReference type="PROSITE" id="PS50893"/>
    </source>
</evidence>
<evidence type="ECO:0000256" key="3">
    <source>
        <dbReference type="ARBA" id="ARBA00022448"/>
    </source>
</evidence>
<evidence type="ECO:0000256" key="5">
    <source>
        <dbReference type="ARBA" id="ARBA00022737"/>
    </source>
</evidence>
<keyword evidence="7 12" id="KW-0067">ATP-binding</keyword>
<dbReference type="GO" id="GO:0005524">
    <property type="term" value="F:ATP binding"/>
    <property type="evidence" value="ECO:0007669"/>
    <property type="project" value="UniProtKB-KW"/>
</dbReference>
<dbReference type="GO" id="GO:0042626">
    <property type="term" value="F:ATPase-coupled transmembrane transporter activity"/>
    <property type="evidence" value="ECO:0007669"/>
    <property type="project" value="TreeGrafter"/>
</dbReference>
<dbReference type="CDD" id="cd03225">
    <property type="entry name" value="ABC_cobalt_CbiO_domain1"/>
    <property type="match status" value="2"/>
</dbReference>
<dbReference type="PANTHER" id="PTHR43553:SF26">
    <property type="entry name" value="ABC TRANSPORTER ATP-BINDING PROTEIN BC_2655-RELATED"/>
    <property type="match status" value="1"/>
</dbReference>
<feature type="domain" description="ABC transporter" evidence="11">
    <location>
        <begin position="303"/>
        <end position="541"/>
    </location>
</feature>
<dbReference type="InterPro" id="IPR022216">
    <property type="entry name" value="ABC_Co_transporter"/>
</dbReference>
<dbReference type="AlphaFoldDB" id="A0A3Q9GLI3"/>
<name>A0A3Q9GLI3_9ACTO</name>
<dbReference type="GO" id="GO:0043190">
    <property type="term" value="C:ATP-binding cassette (ABC) transporter complex"/>
    <property type="evidence" value="ECO:0007669"/>
    <property type="project" value="TreeGrafter"/>
</dbReference>
<dbReference type="InterPro" id="IPR015856">
    <property type="entry name" value="ABC_transpr_CbiO/EcfA_su"/>
</dbReference>
<evidence type="ECO:0000256" key="6">
    <source>
        <dbReference type="ARBA" id="ARBA00022741"/>
    </source>
</evidence>
<protein>
    <submittedName>
        <fullName evidence="12">ATP-binding cassette domain-containing protein</fullName>
    </submittedName>
</protein>
<keyword evidence="9" id="KW-0472">Membrane</keyword>
<gene>
    <name evidence="12" type="ORF">EBQ10_04095</name>
</gene>
<evidence type="ECO:0000256" key="4">
    <source>
        <dbReference type="ARBA" id="ARBA00022475"/>
    </source>
</evidence>
<dbReference type="GO" id="GO:0016887">
    <property type="term" value="F:ATP hydrolysis activity"/>
    <property type="evidence" value="ECO:0007669"/>
    <property type="project" value="InterPro"/>
</dbReference>
<keyword evidence="8" id="KW-1278">Translocase</keyword>
<dbReference type="FunFam" id="3.40.50.300:FF:000224">
    <property type="entry name" value="Energy-coupling factor transporter ATP-binding protein EcfA"/>
    <property type="match status" value="1"/>
</dbReference>
<evidence type="ECO:0000256" key="7">
    <source>
        <dbReference type="ARBA" id="ARBA00022840"/>
    </source>
</evidence>
<evidence type="ECO:0000256" key="8">
    <source>
        <dbReference type="ARBA" id="ARBA00022967"/>
    </source>
</evidence>
<evidence type="ECO:0000313" key="12">
    <source>
        <dbReference type="EMBL" id="AZR06553.1"/>
    </source>
</evidence>
<dbReference type="Pfam" id="PF12558">
    <property type="entry name" value="DUF3744"/>
    <property type="match status" value="1"/>
</dbReference>